<keyword evidence="3 5" id="KW-1133">Transmembrane helix</keyword>
<proteinExistence type="predicted"/>
<evidence type="ECO:0000256" key="5">
    <source>
        <dbReference type="SAM" id="Phobius"/>
    </source>
</evidence>
<keyword evidence="8" id="KW-1185">Reference proteome</keyword>
<dbReference type="PANTHER" id="PTHR22550">
    <property type="entry name" value="SPORE GERMINATION PROTEIN"/>
    <property type="match status" value="1"/>
</dbReference>
<evidence type="ECO:0000256" key="4">
    <source>
        <dbReference type="ARBA" id="ARBA00023136"/>
    </source>
</evidence>
<dbReference type="Pfam" id="PF07584">
    <property type="entry name" value="BatA"/>
    <property type="match status" value="1"/>
</dbReference>
<evidence type="ECO:0000256" key="1">
    <source>
        <dbReference type="ARBA" id="ARBA00022475"/>
    </source>
</evidence>
<evidence type="ECO:0000256" key="2">
    <source>
        <dbReference type="ARBA" id="ARBA00022692"/>
    </source>
</evidence>
<dbReference type="Pfam" id="PF13519">
    <property type="entry name" value="VWA_2"/>
    <property type="match status" value="1"/>
</dbReference>
<evidence type="ECO:0000313" key="7">
    <source>
        <dbReference type="EMBL" id="GIF82254.1"/>
    </source>
</evidence>
<feature type="transmembrane region" description="Helical" evidence="5">
    <location>
        <begin position="323"/>
        <end position="343"/>
    </location>
</feature>
<dbReference type="SUPFAM" id="SSF53300">
    <property type="entry name" value="vWA-like"/>
    <property type="match status" value="1"/>
</dbReference>
<feature type="domain" description="VWFA" evidence="6">
    <location>
        <begin position="87"/>
        <end position="310"/>
    </location>
</feature>
<keyword evidence="2 5" id="KW-0812">Transmembrane</keyword>
<name>A0A8J3JS87_9ACTN</name>
<evidence type="ECO:0000259" key="6">
    <source>
        <dbReference type="PROSITE" id="PS50234"/>
    </source>
</evidence>
<keyword evidence="4 5" id="KW-0472">Membrane</keyword>
<dbReference type="PANTHER" id="PTHR22550:SF5">
    <property type="entry name" value="LEUCINE ZIPPER PROTEIN 4"/>
    <property type="match status" value="1"/>
</dbReference>
<dbReference type="InterPro" id="IPR036465">
    <property type="entry name" value="vWFA_dom_sf"/>
</dbReference>
<evidence type="ECO:0000256" key="3">
    <source>
        <dbReference type="ARBA" id="ARBA00022989"/>
    </source>
</evidence>
<feature type="transmembrane region" description="Helical" evidence="5">
    <location>
        <begin position="6"/>
        <end position="25"/>
    </location>
</feature>
<dbReference type="InterPro" id="IPR050768">
    <property type="entry name" value="UPF0353/GerABKA_families"/>
</dbReference>
<dbReference type="PROSITE" id="PS50234">
    <property type="entry name" value="VWFA"/>
    <property type="match status" value="1"/>
</dbReference>
<feature type="transmembrane region" description="Helical" evidence="5">
    <location>
        <begin position="56"/>
        <end position="73"/>
    </location>
</feature>
<organism evidence="7 8">
    <name type="scientific">Catellatospora bangladeshensis</name>
    <dbReference type="NCBI Taxonomy" id="310355"/>
    <lineage>
        <taxon>Bacteria</taxon>
        <taxon>Bacillati</taxon>
        <taxon>Actinomycetota</taxon>
        <taxon>Actinomycetes</taxon>
        <taxon>Micromonosporales</taxon>
        <taxon>Micromonosporaceae</taxon>
        <taxon>Catellatospora</taxon>
    </lineage>
</organism>
<dbReference type="SMART" id="SM00327">
    <property type="entry name" value="VWA"/>
    <property type="match status" value="1"/>
</dbReference>
<protein>
    <submittedName>
        <fullName evidence="7">Aerotolerance protein BatA</fullName>
    </submittedName>
</protein>
<dbReference type="Gene3D" id="3.40.50.410">
    <property type="entry name" value="von Willebrand factor, type A domain"/>
    <property type="match status" value="1"/>
</dbReference>
<reference evidence="7 8" key="1">
    <citation type="submission" date="2021-01" db="EMBL/GenBank/DDBJ databases">
        <title>Whole genome shotgun sequence of Catellatospora bangladeshensis NBRC 107357.</title>
        <authorList>
            <person name="Komaki H."/>
            <person name="Tamura T."/>
        </authorList>
    </citation>
    <scope>NUCLEOTIDE SEQUENCE [LARGE SCALE GENOMIC DNA]</scope>
    <source>
        <strain evidence="7 8">NBRC 107357</strain>
    </source>
</reference>
<sequence length="348" mass="36698">MSLTWPWALAALVAAPLLLLLRWWMLKRRRKLAVRVSSLALIRAALPGPKRWQRHLPVALFVLALLALGTAVARPQASLRVPTSSSSIVLALDVSQSMCSTDVPPNRLTAAQEAAREFVRAQDGGTKIGLVAFSGISGLLVAPTTDRDALLAAIDGLSTARGTAIGQAILTAIDAVAEINPEVVPIGVDLGETTRPEGDGFVPDTIVVLTDGANTQGVDPVTAAEQAAGRGLRVYTIGFGTTEPAPMVCSPDQIGSGGMGTRPEWQGRFGGGRRAQLIDEDTLAAVAELTGGEYFRAEDADQLNEVLTDLPSTIVTQERDVEVTVWFVLAGALLLIGAVGLSLRWNRS</sequence>
<keyword evidence="1" id="KW-1003">Cell membrane</keyword>
<comment type="caution">
    <text evidence="7">The sequence shown here is derived from an EMBL/GenBank/DDBJ whole genome shotgun (WGS) entry which is preliminary data.</text>
</comment>
<dbReference type="InterPro" id="IPR024163">
    <property type="entry name" value="Aerotolerance_reg_N"/>
</dbReference>
<gene>
    <name evidence="7" type="ORF">Cba03nite_36030</name>
</gene>
<dbReference type="AlphaFoldDB" id="A0A8J3JS87"/>
<evidence type="ECO:0000313" key="8">
    <source>
        <dbReference type="Proteomes" id="UP000601223"/>
    </source>
</evidence>
<dbReference type="EMBL" id="BONF01000019">
    <property type="protein sequence ID" value="GIF82254.1"/>
    <property type="molecule type" value="Genomic_DNA"/>
</dbReference>
<accession>A0A8J3JS87</accession>
<dbReference type="InterPro" id="IPR002035">
    <property type="entry name" value="VWF_A"/>
</dbReference>
<dbReference type="RefSeq" id="WP_203747162.1">
    <property type="nucleotide sequence ID" value="NZ_BONF01000019.1"/>
</dbReference>
<dbReference type="Proteomes" id="UP000601223">
    <property type="component" value="Unassembled WGS sequence"/>
</dbReference>